<dbReference type="InterPro" id="IPR032675">
    <property type="entry name" value="LRR_dom_sf"/>
</dbReference>
<dbReference type="SUPFAM" id="SSF52047">
    <property type="entry name" value="RNI-like"/>
    <property type="match status" value="1"/>
</dbReference>
<dbReference type="OrthoDB" id="2870744at2759"/>
<evidence type="ECO:0000313" key="1">
    <source>
        <dbReference type="EMBL" id="KJA27614.1"/>
    </source>
</evidence>
<dbReference type="EMBL" id="KN817523">
    <property type="protein sequence ID" value="KJA27614.1"/>
    <property type="molecule type" value="Genomic_DNA"/>
</dbReference>
<organism evidence="1 2">
    <name type="scientific">Hypholoma sublateritium (strain FD-334 SS-4)</name>
    <dbReference type="NCBI Taxonomy" id="945553"/>
    <lineage>
        <taxon>Eukaryota</taxon>
        <taxon>Fungi</taxon>
        <taxon>Dikarya</taxon>
        <taxon>Basidiomycota</taxon>
        <taxon>Agaricomycotina</taxon>
        <taxon>Agaricomycetes</taxon>
        <taxon>Agaricomycetidae</taxon>
        <taxon>Agaricales</taxon>
        <taxon>Agaricineae</taxon>
        <taxon>Strophariaceae</taxon>
        <taxon>Hypholoma</taxon>
    </lineage>
</organism>
<dbReference type="AlphaFoldDB" id="A0A0D2P9N0"/>
<gene>
    <name evidence="1" type="ORF">HYPSUDRAFT_130371</name>
</gene>
<sequence>MTPADLLIEIALFLDTRHDLLSFCLTSKHTFTTVSSILYESVVLESAEQCHLTLDMLARNQDIARHVRHLTIRPQSKYRSYLTLAENEVASAAVRQTVGSKCLDALVGFRWDADEFPCNDDMWFALRAGCPQLRYIGTSLGVMLPPVNSHLFDFSALKGFYLTLKHGFYEHHTDLFIEEEDPIFQNFSGMLIRRSPNLEELGIEGCSNVPADVHFLLDGRWPNLRKLSLGDICVDWFPRSLNPGEKRPFINFLEQHPGLEVLSLSRHSIQPAHFATLDPSSLGRVTHFSGTHQQLHALPHLHRAVQSVAFRDPVETRDVSPPTVASLLRELPKLTQLKIAFALHSMYDSGNLLRALIHAAPRLRDLQLTCAHKPSFQLDAFANTIRGFARLRTLHLALVRYPGDTTLAVGAARIARSNPRLARFSLTFMPPSCTLPFSGDAARLCASLPFRARATGTFEVSLDEHGLPLALAAVERRRIVWPLGLGVSRRMRRYATDLRPLGDPRRRAPGLWGIVALAVERSAAGDEMRMILFCTFLALLAGCGILANGSKEGVRVG</sequence>
<name>A0A0D2P9N0_HYPSF</name>
<keyword evidence="2" id="KW-1185">Reference proteome</keyword>
<evidence type="ECO:0000313" key="2">
    <source>
        <dbReference type="Proteomes" id="UP000054270"/>
    </source>
</evidence>
<dbReference type="Proteomes" id="UP000054270">
    <property type="component" value="Unassembled WGS sequence"/>
</dbReference>
<reference evidence="2" key="1">
    <citation type="submission" date="2014-04" db="EMBL/GenBank/DDBJ databases">
        <title>Evolutionary Origins and Diversification of the Mycorrhizal Mutualists.</title>
        <authorList>
            <consortium name="DOE Joint Genome Institute"/>
            <consortium name="Mycorrhizal Genomics Consortium"/>
            <person name="Kohler A."/>
            <person name="Kuo A."/>
            <person name="Nagy L.G."/>
            <person name="Floudas D."/>
            <person name="Copeland A."/>
            <person name="Barry K.W."/>
            <person name="Cichocki N."/>
            <person name="Veneault-Fourrey C."/>
            <person name="LaButti K."/>
            <person name="Lindquist E.A."/>
            <person name="Lipzen A."/>
            <person name="Lundell T."/>
            <person name="Morin E."/>
            <person name="Murat C."/>
            <person name="Riley R."/>
            <person name="Ohm R."/>
            <person name="Sun H."/>
            <person name="Tunlid A."/>
            <person name="Henrissat B."/>
            <person name="Grigoriev I.V."/>
            <person name="Hibbett D.S."/>
            <person name="Martin F."/>
        </authorList>
    </citation>
    <scope>NUCLEOTIDE SEQUENCE [LARGE SCALE GENOMIC DNA]</scope>
    <source>
        <strain evidence="2">FD-334 SS-4</strain>
    </source>
</reference>
<proteinExistence type="predicted"/>
<protein>
    <submittedName>
        <fullName evidence="1">Uncharacterized protein</fullName>
    </submittedName>
</protein>
<dbReference type="OMA" id="LTCARKP"/>
<accession>A0A0D2P9N0</accession>
<dbReference type="STRING" id="945553.A0A0D2P9N0"/>
<dbReference type="Gene3D" id="3.80.10.10">
    <property type="entry name" value="Ribonuclease Inhibitor"/>
    <property type="match status" value="1"/>
</dbReference>